<evidence type="ECO:0000313" key="4">
    <source>
        <dbReference type="Proteomes" id="UP001142175"/>
    </source>
</evidence>
<dbReference type="PANTHER" id="PTHR43157:SF31">
    <property type="entry name" value="PHOSPHATIDYLINOSITOL-GLYCAN BIOSYNTHESIS CLASS F PROTEIN"/>
    <property type="match status" value="1"/>
</dbReference>
<accession>A0A9X2P798</accession>
<dbReference type="Pfam" id="PF00106">
    <property type="entry name" value="adh_short"/>
    <property type="match status" value="1"/>
</dbReference>
<dbReference type="EMBL" id="JANSUY010000029">
    <property type="protein sequence ID" value="MCR9017378.1"/>
    <property type="molecule type" value="Genomic_DNA"/>
</dbReference>
<dbReference type="InterPro" id="IPR036291">
    <property type="entry name" value="NAD(P)-bd_dom_sf"/>
</dbReference>
<name>A0A9X2P798_9BACT</name>
<reference evidence="3" key="1">
    <citation type="submission" date="2022-08" db="EMBL/GenBank/DDBJ databases">
        <authorList>
            <person name="Zhang D."/>
        </authorList>
    </citation>
    <scope>NUCLEOTIDE SEQUENCE</scope>
    <source>
        <strain evidence="3">XJ19-11</strain>
    </source>
</reference>
<dbReference type="AlphaFoldDB" id="A0A9X2P798"/>
<dbReference type="PRINTS" id="PR00081">
    <property type="entry name" value="GDHRDH"/>
</dbReference>
<protein>
    <submittedName>
        <fullName evidence="3">SDR family NAD(P)-dependent oxidoreductase</fullName>
    </submittedName>
</protein>
<dbReference type="GO" id="GO:0016491">
    <property type="term" value="F:oxidoreductase activity"/>
    <property type="evidence" value="ECO:0007669"/>
    <property type="project" value="UniProtKB-KW"/>
</dbReference>
<dbReference type="RefSeq" id="WP_258425214.1">
    <property type="nucleotide sequence ID" value="NZ_JANSUY010000029.1"/>
</dbReference>
<comment type="caution">
    <text evidence="3">The sequence shown here is derived from an EMBL/GenBank/DDBJ whole genome shotgun (WGS) entry which is preliminary data.</text>
</comment>
<dbReference type="Gene3D" id="3.40.50.720">
    <property type="entry name" value="NAD(P)-binding Rossmann-like Domain"/>
    <property type="match status" value="1"/>
</dbReference>
<dbReference type="InterPro" id="IPR002347">
    <property type="entry name" value="SDR_fam"/>
</dbReference>
<evidence type="ECO:0000256" key="2">
    <source>
        <dbReference type="RuleBase" id="RU000363"/>
    </source>
</evidence>
<dbReference type="PANTHER" id="PTHR43157">
    <property type="entry name" value="PHOSPHATIDYLINOSITOL-GLYCAN BIOSYNTHESIS CLASS F PROTEIN-RELATED"/>
    <property type="match status" value="1"/>
</dbReference>
<sequence>MKLAITGPTSGIGEVAFSKLTPYFNEVFLLARNESKANKLIQSLSSPDQKKVRFIYCDLADMDSVVSAAKSILDKTSTLDVLINNAGGIFQNKEVTKDGFEMGLSTNHLGHFLLTHHLMPVLLNSNGAKVINVSSEGHRAAKVDFDDLNYEKKKFSSFVSYANVKLFNILFTKSLADKYGEKGLNAYALHPGVVKTNFGKETSGVFSFFWKLASPFMITAEEGAKTTIFLAKTKIDSLKNGYYFKKSKPLKPSSEANSKKMRERLWKESEALLKSWL</sequence>
<organism evidence="3 4">
    <name type="scientific">Aquiflexum gelatinilyticum</name>
    <dbReference type="NCBI Taxonomy" id="2961943"/>
    <lineage>
        <taxon>Bacteria</taxon>
        <taxon>Pseudomonadati</taxon>
        <taxon>Bacteroidota</taxon>
        <taxon>Cytophagia</taxon>
        <taxon>Cytophagales</taxon>
        <taxon>Cyclobacteriaceae</taxon>
        <taxon>Aquiflexum</taxon>
    </lineage>
</organism>
<proteinExistence type="inferred from homology"/>
<evidence type="ECO:0000256" key="1">
    <source>
        <dbReference type="ARBA" id="ARBA00023002"/>
    </source>
</evidence>
<gene>
    <name evidence="3" type="ORF">NU887_20245</name>
</gene>
<dbReference type="Proteomes" id="UP001142175">
    <property type="component" value="Unassembled WGS sequence"/>
</dbReference>
<dbReference type="SUPFAM" id="SSF51735">
    <property type="entry name" value="NAD(P)-binding Rossmann-fold domains"/>
    <property type="match status" value="1"/>
</dbReference>
<evidence type="ECO:0000313" key="3">
    <source>
        <dbReference type="EMBL" id="MCR9017378.1"/>
    </source>
</evidence>
<keyword evidence="1" id="KW-0560">Oxidoreductase</keyword>
<dbReference type="PRINTS" id="PR00080">
    <property type="entry name" value="SDRFAMILY"/>
</dbReference>
<keyword evidence="4" id="KW-1185">Reference proteome</keyword>
<comment type="similarity">
    <text evidence="2">Belongs to the short-chain dehydrogenases/reductases (SDR) family.</text>
</comment>